<proteinExistence type="predicted"/>
<keyword evidence="2" id="KW-0732">Signal</keyword>
<comment type="caution">
    <text evidence="3">The sequence shown here is derived from an EMBL/GenBank/DDBJ whole genome shotgun (WGS) entry which is preliminary data.</text>
</comment>
<dbReference type="EMBL" id="NHYE01000949">
    <property type="protein sequence ID" value="PPR01323.1"/>
    <property type="molecule type" value="Genomic_DNA"/>
</dbReference>
<dbReference type="InParanoid" id="A0A409YE90"/>
<reference evidence="3 4" key="1">
    <citation type="journal article" date="2018" name="Evol. Lett.">
        <title>Horizontal gene cluster transfer increased hallucinogenic mushroom diversity.</title>
        <authorList>
            <person name="Reynolds H.T."/>
            <person name="Vijayakumar V."/>
            <person name="Gluck-Thaler E."/>
            <person name="Korotkin H.B."/>
            <person name="Matheny P.B."/>
            <person name="Slot J.C."/>
        </authorList>
    </citation>
    <scope>NUCLEOTIDE SEQUENCE [LARGE SCALE GENOMIC DNA]</scope>
    <source>
        <strain evidence="3 4">SRW20</strain>
    </source>
</reference>
<accession>A0A409YE90</accession>
<feature type="signal peptide" evidence="2">
    <location>
        <begin position="1"/>
        <end position="19"/>
    </location>
</feature>
<evidence type="ECO:0000256" key="2">
    <source>
        <dbReference type="SAM" id="SignalP"/>
    </source>
</evidence>
<organism evidence="3 4">
    <name type="scientific">Gymnopilus dilepis</name>
    <dbReference type="NCBI Taxonomy" id="231916"/>
    <lineage>
        <taxon>Eukaryota</taxon>
        <taxon>Fungi</taxon>
        <taxon>Dikarya</taxon>
        <taxon>Basidiomycota</taxon>
        <taxon>Agaricomycotina</taxon>
        <taxon>Agaricomycetes</taxon>
        <taxon>Agaricomycetidae</taxon>
        <taxon>Agaricales</taxon>
        <taxon>Agaricineae</taxon>
        <taxon>Hymenogastraceae</taxon>
        <taxon>Gymnopilus</taxon>
    </lineage>
</organism>
<gene>
    <name evidence="3" type="ORF">CVT26_015404</name>
</gene>
<sequence>MSQSRIAATLLFRMLLGRAQPSEISLLHHTGTSPCVPNAFDAIIRSRHILVPSQLKEGGRQRAASDGFDAPKSTHSVGTVLRLK</sequence>
<evidence type="ECO:0008006" key="5">
    <source>
        <dbReference type="Google" id="ProtNLM"/>
    </source>
</evidence>
<name>A0A409YE90_9AGAR</name>
<dbReference type="Proteomes" id="UP000284706">
    <property type="component" value="Unassembled WGS sequence"/>
</dbReference>
<evidence type="ECO:0000313" key="4">
    <source>
        <dbReference type="Proteomes" id="UP000284706"/>
    </source>
</evidence>
<evidence type="ECO:0000313" key="3">
    <source>
        <dbReference type="EMBL" id="PPR01323.1"/>
    </source>
</evidence>
<dbReference type="AlphaFoldDB" id="A0A409YE90"/>
<evidence type="ECO:0000256" key="1">
    <source>
        <dbReference type="SAM" id="MobiDB-lite"/>
    </source>
</evidence>
<keyword evidence="4" id="KW-1185">Reference proteome</keyword>
<feature type="chain" id="PRO_5019198461" description="Secreted protein" evidence="2">
    <location>
        <begin position="20"/>
        <end position="84"/>
    </location>
</feature>
<feature type="region of interest" description="Disordered" evidence="1">
    <location>
        <begin position="60"/>
        <end position="84"/>
    </location>
</feature>
<protein>
    <recommendedName>
        <fullName evidence="5">Secreted protein</fullName>
    </recommendedName>
</protein>